<evidence type="ECO:0000313" key="2">
    <source>
        <dbReference type="EMBL" id="KAK3397852.1"/>
    </source>
</evidence>
<comment type="caution">
    <text evidence="2">The sequence shown here is derived from an EMBL/GenBank/DDBJ whole genome shotgun (WGS) entry which is preliminary data.</text>
</comment>
<feature type="region of interest" description="Disordered" evidence="1">
    <location>
        <begin position="396"/>
        <end position="443"/>
    </location>
</feature>
<reference evidence="2" key="1">
    <citation type="journal article" date="2023" name="Mol. Phylogenet. Evol.">
        <title>Genome-scale phylogeny and comparative genomics of the fungal order Sordariales.</title>
        <authorList>
            <person name="Hensen N."/>
            <person name="Bonometti L."/>
            <person name="Westerberg I."/>
            <person name="Brannstrom I.O."/>
            <person name="Guillou S."/>
            <person name="Cros-Aarteil S."/>
            <person name="Calhoun S."/>
            <person name="Haridas S."/>
            <person name="Kuo A."/>
            <person name="Mondo S."/>
            <person name="Pangilinan J."/>
            <person name="Riley R."/>
            <person name="LaButti K."/>
            <person name="Andreopoulos B."/>
            <person name="Lipzen A."/>
            <person name="Chen C."/>
            <person name="Yan M."/>
            <person name="Daum C."/>
            <person name="Ng V."/>
            <person name="Clum A."/>
            <person name="Steindorff A."/>
            <person name="Ohm R.A."/>
            <person name="Martin F."/>
            <person name="Silar P."/>
            <person name="Natvig D.O."/>
            <person name="Lalanne C."/>
            <person name="Gautier V."/>
            <person name="Ament-Velasquez S.L."/>
            <person name="Kruys A."/>
            <person name="Hutchinson M.I."/>
            <person name="Powell A.J."/>
            <person name="Barry K."/>
            <person name="Miller A.N."/>
            <person name="Grigoriev I.V."/>
            <person name="Debuchy R."/>
            <person name="Gladieux P."/>
            <person name="Hiltunen Thoren M."/>
            <person name="Johannesson H."/>
        </authorList>
    </citation>
    <scope>NUCLEOTIDE SEQUENCE</scope>
    <source>
        <strain evidence="2">FGSC 1904</strain>
    </source>
</reference>
<evidence type="ECO:0000256" key="1">
    <source>
        <dbReference type="SAM" id="MobiDB-lite"/>
    </source>
</evidence>
<dbReference type="Proteomes" id="UP001281003">
    <property type="component" value="Unassembled WGS sequence"/>
</dbReference>
<dbReference type="EMBL" id="JAUTDP010000007">
    <property type="protein sequence ID" value="KAK3397852.1"/>
    <property type="molecule type" value="Genomic_DNA"/>
</dbReference>
<proteinExistence type="predicted"/>
<gene>
    <name evidence="2" type="ORF">B0T20DRAFT_461812</name>
</gene>
<evidence type="ECO:0000313" key="3">
    <source>
        <dbReference type="Proteomes" id="UP001281003"/>
    </source>
</evidence>
<reference evidence="2" key="2">
    <citation type="submission" date="2023-07" db="EMBL/GenBank/DDBJ databases">
        <authorList>
            <consortium name="Lawrence Berkeley National Laboratory"/>
            <person name="Haridas S."/>
            <person name="Hensen N."/>
            <person name="Bonometti L."/>
            <person name="Westerberg I."/>
            <person name="Brannstrom I.O."/>
            <person name="Guillou S."/>
            <person name="Cros-Aarteil S."/>
            <person name="Calhoun S."/>
            <person name="Kuo A."/>
            <person name="Mondo S."/>
            <person name="Pangilinan J."/>
            <person name="Riley R."/>
            <person name="LaButti K."/>
            <person name="Andreopoulos B."/>
            <person name="Lipzen A."/>
            <person name="Chen C."/>
            <person name="Yanf M."/>
            <person name="Daum C."/>
            <person name="Ng V."/>
            <person name="Clum A."/>
            <person name="Steindorff A."/>
            <person name="Ohm R."/>
            <person name="Martin F."/>
            <person name="Silar P."/>
            <person name="Natvig D."/>
            <person name="Lalanne C."/>
            <person name="Gautier V."/>
            <person name="Ament-velasquez S.L."/>
            <person name="Kruys A."/>
            <person name="Hutchinson M.I."/>
            <person name="Powell A.J."/>
            <person name="Barry K."/>
            <person name="Miller A.N."/>
            <person name="Grigoriev I.V."/>
            <person name="Debuchy R."/>
            <person name="Gladieux P."/>
            <person name="Thoren M.H."/>
            <person name="Johannesson H."/>
        </authorList>
    </citation>
    <scope>NUCLEOTIDE SEQUENCE</scope>
    <source>
        <strain evidence="2">FGSC 1904</strain>
    </source>
</reference>
<dbReference type="AlphaFoldDB" id="A0AAE0UBD5"/>
<feature type="region of interest" description="Disordered" evidence="1">
    <location>
        <begin position="850"/>
        <end position="979"/>
    </location>
</feature>
<sequence length="979" mass="110621">MDGQPSASGSDLLGNRPFHDNYVAHRRRVREFAHKTHLGAWSGSILIVDGASSSGRQIANVLNKRGPYKIHALYPPDYFPKTAPVTHRKRLAYPVDKIHFLAPVSEHRNYVLWFDSVVEICIRHKIHYIIPQHDTMAIFAARLEELRQYEIYVHTPPLISIHFIIDKLAMYRMLLHLGIWHHPWVFLGKETNSEKAIIQTARYIKESGSYPIMLTDRTEGSDSLHQTQGIFDKGRLLKWHGWTLLPVQQGMTSHFRKTSAHDQRAVIVLQKIGRYLNWHGGLSVTFWLPFSELDAYPRVMKIDIGIHEPMNAYYSGVDLIKALLNLRLPANSGTVWDDEFGWKNPDDAFDMPENIMEENLEADNLRQEEANVRQDEVAAKAKDNDSDPFPLRVMLAPDSEPPTRGGGVQARGPLDANSGTVSRTPRETPVVGSSGEGRTPETGEWSWHLFDTLRKFIGVDGHDGCVGEPARFDHPGVDPNVGICEWKTGVTTRQFVLESEQRIAASGNGSKLKRLATIIGDRTSRKSKEEHTPYSPRPWATSFRSVYNVAKQIVELLVKEEPGPTALSTLLRDDWPKPNPRGLRRDQYADIFKAHLWDGPAMPDGPWCLSVPVEPHNQQKGFRVYSHNGIPSPEVAYQFFVRHDQDIRTGTLLPLGPVFKDNKGKRAVQRAHVSQNSTPVNPVDLICVGEIPETWNSWTFVPDRDRPRNGLLIPTYNSPEDKRLLISRNPSVLGPGRCFFYHGTTTKHPQWKRPYRYRLSDHYRYTANDPRKQFPLPPDSFFFVDETLVPPVLEEGSFKPIIQLEHGIPRTDIVYYYHSDHRSQPHMGMFVPADHNALAEKRSLNYYSPEGIDSIQESSPAGSGRVSEAEEMETPTAPVQAQSPVEAAPEQVPTEPPAPTEPVQEQSPVEAAPEQVPTAPIQEQVPMEPVQEAAPTEPVREESLKDVWVAAEEYLGNQTEGTDELDGTNETNETNDTDE</sequence>
<feature type="compositionally biased region" description="Acidic residues" evidence="1">
    <location>
        <begin position="961"/>
        <end position="979"/>
    </location>
</feature>
<keyword evidence="3" id="KW-1185">Reference proteome</keyword>
<name>A0AAE0UBD5_SORBR</name>
<feature type="compositionally biased region" description="Low complexity" evidence="1">
    <location>
        <begin position="884"/>
        <end position="893"/>
    </location>
</feature>
<protein>
    <submittedName>
        <fullName evidence="2">Uncharacterized protein</fullName>
    </submittedName>
</protein>
<accession>A0AAE0UBD5</accession>
<organism evidence="2 3">
    <name type="scientific">Sordaria brevicollis</name>
    <dbReference type="NCBI Taxonomy" id="83679"/>
    <lineage>
        <taxon>Eukaryota</taxon>
        <taxon>Fungi</taxon>
        <taxon>Dikarya</taxon>
        <taxon>Ascomycota</taxon>
        <taxon>Pezizomycotina</taxon>
        <taxon>Sordariomycetes</taxon>
        <taxon>Sordariomycetidae</taxon>
        <taxon>Sordariales</taxon>
        <taxon>Sordariaceae</taxon>
        <taxon>Sordaria</taxon>
    </lineage>
</organism>